<dbReference type="KEGG" id="psco:LY89DRAFT_110784"/>
<reference evidence="7 8" key="1">
    <citation type="submission" date="2015-10" db="EMBL/GenBank/DDBJ databases">
        <title>Full genome of DAOMC 229536 Phialocephala scopiformis, a fungal endophyte of spruce producing the potent anti-insectan compound rugulosin.</title>
        <authorList>
            <consortium name="DOE Joint Genome Institute"/>
            <person name="Walker A.K."/>
            <person name="Frasz S.L."/>
            <person name="Seifert K.A."/>
            <person name="Miller J.D."/>
            <person name="Mondo S.J."/>
            <person name="Labutti K."/>
            <person name="Lipzen A."/>
            <person name="Dockter R."/>
            <person name="Kennedy M."/>
            <person name="Grigoriev I.V."/>
            <person name="Spatafora J.W."/>
        </authorList>
    </citation>
    <scope>NUCLEOTIDE SEQUENCE [LARGE SCALE GENOMIC DNA]</scope>
    <source>
        <strain evidence="7 8">CBS 120377</strain>
    </source>
</reference>
<dbReference type="EMBL" id="KQ947418">
    <property type="protein sequence ID" value="KUJ15362.1"/>
    <property type="molecule type" value="Genomic_DNA"/>
</dbReference>
<dbReference type="AlphaFoldDB" id="A0A194X6C5"/>
<name>A0A194X6C5_MOLSC</name>
<dbReference type="GO" id="GO:0005783">
    <property type="term" value="C:endoplasmic reticulum"/>
    <property type="evidence" value="ECO:0007669"/>
    <property type="project" value="UniProtKB-SubCell"/>
</dbReference>
<evidence type="ECO:0000313" key="7">
    <source>
        <dbReference type="EMBL" id="KUJ15362.1"/>
    </source>
</evidence>
<evidence type="ECO:0008006" key="9">
    <source>
        <dbReference type="Google" id="ProtNLM"/>
    </source>
</evidence>
<evidence type="ECO:0000256" key="2">
    <source>
        <dbReference type="ARBA" id="ARBA00004240"/>
    </source>
</evidence>
<protein>
    <recommendedName>
        <fullName evidence="9">DUF676 domain-containing protein</fullName>
    </recommendedName>
</protein>
<evidence type="ECO:0000256" key="3">
    <source>
        <dbReference type="ARBA" id="ARBA00004370"/>
    </source>
</evidence>
<evidence type="ECO:0000256" key="4">
    <source>
        <dbReference type="ARBA" id="ARBA00022824"/>
    </source>
</evidence>
<dbReference type="PANTHER" id="PTHR48182">
    <property type="entry name" value="PROTEIN SERAC1"/>
    <property type="match status" value="1"/>
</dbReference>
<organism evidence="7 8">
    <name type="scientific">Mollisia scopiformis</name>
    <name type="common">Conifer needle endophyte fungus</name>
    <name type="synonym">Phialocephala scopiformis</name>
    <dbReference type="NCBI Taxonomy" id="149040"/>
    <lineage>
        <taxon>Eukaryota</taxon>
        <taxon>Fungi</taxon>
        <taxon>Dikarya</taxon>
        <taxon>Ascomycota</taxon>
        <taxon>Pezizomycotina</taxon>
        <taxon>Leotiomycetes</taxon>
        <taxon>Helotiales</taxon>
        <taxon>Mollisiaceae</taxon>
        <taxon>Mollisia</taxon>
    </lineage>
</organism>
<proteinExistence type="predicted"/>
<accession>A0A194X6C5</accession>
<dbReference type="GeneID" id="28814797"/>
<dbReference type="OrthoDB" id="4936597at2759"/>
<dbReference type="RefSeq" id="XP_018069717.1">
    <property type="nucleotide sequence ID" value="XM_018205071.1"/>
</dbReference>
<dbReference type="PANTHER" id="PTHR48182:SF2">
    <property type="entry name" value="PROTEIN SERAC1"/>
    <property type="match status" value="1"/>
</dbReference>
<gene>
    <name evidence="7" type="ORF">LY89DRAFT_110784</name>
</gene>
<keyword evidence="5" id="KW-0496">Mitochondrion</keyword>
<dbReference type="GO" id="GO:0016020">
    <property type="term" value="C:membrane"/>
    <property type="evidence" value="ECO:0007669"/>
    <property type="project" value="UniProtKB-SubCell"/>
</dbReference>
<dbReference type="GO" id="GO:0005739">
    <property type="term" value="C:mitochondrion"/>
    <property type="evidence" value="ECO:0007669"/>
    <property type="project" value="UniProtKB-SubCell"/>
</dbReference>
<comment type="subcellular location">
    <subcellularLocation>
        <location evidence="2">Endoplasmic reticulum</location>
    </subcellularLocation>
    <subcellularLocation>
        <location evidence="3">Membrane</location>
    </subcellularLocation>
    <subcellularLocation>
        <location evidence="1">Mitochondrion</location>
    </subcellularLocation>
</comment>
<evidence type="ECO:0000256" key="1">
    <source>
        <dbReference type="ARBA" id="ARBA00004173"/>
    </source>
</evidence>
<evidence type="ECO:0000313" key="8">
    <source>
        <dbReference type="Proteomes" id="UP000070700"/>
    </source>
</evidence>
<dbReference type="InParanoid" id="A0A194X6C5"/>
<evidence type="ECO:0000256" key="6">
    <source>
        <dbReference type="ARBA" id="ARBA00023136"/>
    </source>
</evidence>
<keyword evidence="4" id="KW-0256">Endoplasmic reticulum</keyword>
<keyword evidence="8" id="KW-1185">Reference proteome</keyword>
<sequence>MANDIHNSLVLVSGTAVPRLENDRDPKTFFTQRFPKSLIDEFLFMDSSADSERLLYQRSTVLLEQLHNSRGSSTLPIVFLAHGLGGFVVKQTLISATEEPRYRDIALHTSTILFFGASHRATPQMSWEHLYLRLLSASGSLPPHPLKLVQRLVEELEGVSASFRTISCSFDVVNFYEAGPHPLVSVRLGS</sequence>
<keyword evidence="6" id="KW-0472">Membrane</keyword>
<dbReference type="Proteomes" id="UP000070700">
    <property type="component" value="Unassembled WGS sequence"/>
</dbReference>
<evidence type="ECO:0000256" key="5">
    <source>
        <dbReference type="ARBA" id="ARBA00023128"/>
    </source>
</evidence>
<dbReference type="InterPro" id="IPR052374">
    <property type="entry name" value="SERAC1"/>
</dbReference>